<proteinExistence type="inferred from homology"/>
<dbReference type="STRING" id="1121877.FEAC_15900"/>
<accession>A0A0D8FU52</accession>
<keyword evidence="5" id="KW-0067">ATP-binding</keyword>
<dbReference type="InterPro" id="IPR025110">
    <property type="entry name" value="AMP-bd_C"/>
</dbReference>
<dbReference type="RefSeq" id="WP_035389632.1">
    <property type="nucleotide sequence ID" value="NZ_JQKF01000014.1"/>
</dbReference>
<dbReference type="PANTHER" id="PTHR24095">
    <property type="entry name" value="ACETYL-COENZYME A SYNTHETASE"/>
    <property type="match status" value="1"/>
</dbReference>
<evidence type="ECO:0000256" key="6">
    <source>
        <dbReference type="ARBA" id="ARBA00022990"/>
    </source>
</evidence>
<dbReference type="eggNOG" id="COG0365">
    <property type="taxonomic scope" value="Bacteria"/>
</dbReference>
<dbReference type="Pfam" id="PF13193">
    <property type="entry name" value="AMP-binding_C"/>
    <property type="match status" value="1"/>
</dbReference>
<dbReference type="AlphaFoldDB" id="A0A0D8FU52"/>
<dbReference type="PANTHER" id="PTHR24095:SF14">
    <property type="entry name" value="ACETYL-COENZYME A SYNTHETASE 1"/>
    <property type="match status" value="1"/>
</dbReference>
<sequence length="655" mass="70941">MTTASESLPDLPPMVRESHLVAPSLPPSSRIPVRSEAEFRALYQRSLTDLGGYWQEVANTFEWMDGWPASVALGGDFSTGYRFFDGATMNVSVNCIDRHARTSPSKIALYWIGEDGSERSWTYEELLDTTARLAQALANLGVTKGDRVAIFLPNLLETFAAVHACFRIGAIYNIIFSGFSANALAERIVDTTAKVVITADESMRRGRPVALKATLDSVLDRLPSIEHVVVVRRTGAAVAMKAGRDHYFDELLAATPDRADPVAIEANEPAFIIYTSGTTAKPKGLVHTGTGFLVGTYHDVLWSLDLGPEDIYWCTADTGWLTFPIFELVGGLAHGATMVAYEGALDYPTPDRAYELIEKLKITKIFTAPTFLRMLARNGDALAKTHDLSSLKLIGLVGEPLDAKTWNWVHDNVGAPNMEINNTYGQSETGSAWTSSAVGITSSKPGSCGLALPGHAWEIVDESGEPVSVGKVGYLLITQPFPTMFRTIWNDPERYRAQYFTRFGADRYDTADAALVDGDGHIWVVGRVDGVINVAGHRLSTMEMESALLSVPGVAEAAVVGVDDETKGQVPVAFVSLSASASDVTVDALKAKITEEIGAIARPKQVYLLSTMPRTRSGKIVRRLLKELVVDGHTSGDTTGLEDPEVLAKLEAELG</sequence>
<protein>
    <recommendedName>
        <fullName evidence="2">acetate--CoA ligase</fullName>
        <ecNumber evidence="2">6.2.1.1</ecNumber>
    </recommendedName>
</protein>
<evidence type="ECO:0000256" key="5">
    <source>
        <dbReference type="ARBA" id="ARBA00022840"/>
    </source>
</evidence>
<evidence type="ECO:0000313" key="11">
    <source>
        <dbReference type="Proteomes" id="UP000032336"/>
    </source>
</evidence>
<feature type="domain" description="AMP-binding enzyme C-terminal" evidence="8">
    <location>
        <begin position="543"/>
        <end position="619"/>
    </location>
</feature>
<dbReference type="InterPro" id="IPR032387">
    <property type="entry name" value="ACAS_N"/>
</dbReference>
<dbReference type="NCBIfam" id="NF001208">
    <property type="entry name" value="PRK00174.1"/>
    <property type="match status" value="1"/>
</dbReference>
<gene>
    <name evidence="10" type="primary">acsA1</name>
    <name evidence="10" type="ORF">FEAC_15900</name>
</gene>
<evidence type="ECO:0000256" key="1">
    <source>
        <dbReference type="ARBA" id="ARBA00006432"/>
    </source>
</evidence>
<evidence type="ECO:0000256" key="4">
    <source>
        <dbReference type="ARBA" id="ARBA00022741"/>
    </source>
</evidence>
<dbReference type="GO" id="GO:0005829">
    <property type="term" value="C:cytosol"/>
    <property type="evidence" value="ECO:0007669"/>
    <property type="project" value="TreeGrafter"/>
</dbReference>
<dbReference type="Pfam" id="PF16177">
    <property type="entry name" value="ACAS_N"/>
    <property type="match status" value="1"/>
</dbReference>
<evidence type="ECO:0000256" key="2">
    <source>
        <dbReference type="ARBA" id="ARBA00013275"/>
    </source>
</evidence>
<evidence type="ECO:0000313" key="10">
    <source>
        <dbReference type="EMBL" id="KJE76661.1"/>
    </source>
</evidence>
<dbReference type="GO" id="GO:0005524">
    <property type="term" value="F:ATP binding"/>
    <property type="evidence" value="ECO:0007669"/>
    <property type="project" value="UniProtKB-KW"/>
</dbReference>
<dbReference type="InterPro" id="IPR000873">
    <property type="entry name" value="AMP-dep_synth/lig_dom"/>
</dbReference>
<dbReference type="GO" id="GO:0006085">
    <property type="term" value="P:acetyl-CoA biosynthetic process"/>
    <property type="evidence" value="ECO:0007669"/>
    <property type="project" value="TreeGrafter"/>
</dbReference>
<dbReference type="Proteomes" id="UP000032336">
    <property type="component" value="Unassembled WGS sequence"/>
</dbReference>
<evidence type="ECO:0000259" key="9">
    <source>
        <dbReference type="Pfam" id="PF16177"/>
    </source>
</evidence>
<dbReference type="PATRIC" id="fig|1121877.4.peg.1764"/>
<dbReference type="Gene3D" id="3.30.300.30">
    <property type="match status" value="1"/>
</dbReference>
<organism evidence="10 11">
    <name type="scientific">Ferrimicrobium acidiphilum DSM 19497</name>
    <dbReference type="NCBI Taxonomy" id="1121877"/>
    <lineage>
        <taxon>Bacteria</taxon>
        <taxon>Bacillati</taxon>
        <taxon>Actinomycetota</taxon>
        <taxon>Acidimicrobiia</taxon>
        <taxon>Acidimicrobiales</taxon>
        <taxon>Acidimicrobiaceae</taxon>
        <taxon>Ferrimicrobium</taxon>
    </lineage>
</organism>
<feature type="domain" description="Acetyl-coenzyme A synthetase N-terminal" evidence="9">
    <location>
        <begin position="40"/>
        <end position="95"/>
    </location>
</feature>
<keyword evidence="3 10" id="KW-0436">Ligase</keyword>
<feature type="domain" description="AMP-dependent synthetase/ligase" evidence="7">
    <location>
        <begin position="97"/>
        <end position="487"/>
    </location>
</feature>
<dbReference type="InterPro" id="IPR042099">
    <property type="entry name" value="ANL_N_sf"/>
</dbReference>
<keyword evidence="4" id="KW-0547">Nucleotide-binding</keyword>
<dbReference type="OrthoDB" id="9778383at2"/>
<dbReference type="Gene3D" id="3.40.50.12780">
    <property type="entry name" value="N-terminal domain of ligase-like"/>
    <property type="match status" value="1"/>
</dbReference>
<keyword evidence="6" id="KW-0007">Acetylation</keyword>
<name>A0A0D8FU52_9ACTN</name>
<dbReference type="EMBL" id="JXUW01000013">
    <property type="protein sequence ID" value="KJE76661.1"/>
    <property type="molecule type" value="Genomic_DNA"/>
</dbReference>
<dbReference type="GeneID" id="78372769"/>
<comment type="caution">
    <text evidence="10">The sequence shown here is derived from an EMBL/GenBank/DDBJ whole genome shotgun (WGS) entry which is preliminary data.</text>
</comment>
<evidence type="ECO:0000259" key="7">
    <source>
        <dbReference type="Pfam" id="PF00501"/>
    </source>
</evidence>
<dbReference type="SUPFAM" id="SSF56801">
    <property type="entry name" value="Acetyl-CoA synthetase-like"/>
    <property type="match status" value="1"/>
</dbReference>
<evidence type="ECO:0000256" key="3">
    <source>
        <dbReference type="ARBA" id="ARBA00022598"/>
    </source>
</evidence>
<dbReference type="Pfam" id="PF00501">
    <property type="entry name" value="AMP-binding"/>
    <property type="match status" value="1"/>
</dbReference>
<dbReference type="EC" id="6.2.1.1" evidence="2"/>
<comment type="similarity">
    <text evidence="1">Belongs to the ATP-dependent AMP-binding enzyme family.</text>
</comment>
<dbReference type="GO" id="GO:0003987">
    <property type="term" value="F:acetate-CoA ligase activity"/>
    <property type="evidence" value="ECO:0007669"/>
    <property type="project" value="UniProtKB-EC"/>
</dbReference>
<keyword evidence="11" id="KW-1185">Reference proteome</keyword>
<reference evidence="10 11" key="1">
    <citation type="submission" date="2015-01" db="EMBL/GenBank/DDBJ databases">
        <title>Draft genome of the acidophilic iron oxidizer Ferrimicrobium acidiphilum strain T23.</title>
        <authorList>
            <person name="Poehlein A."/>
            <person name="Eisen S."/>
            <person name="Schloemann M."/>
            <person name="Johnson B.D."/>
            <person name="Daniel R."/>
            <person name="Muehling M."/>
        </authorList>
    </citation>
    <scope>NUCLEOTIDE SEQUENCE [LARGE SCALE GENOMIC DNA]</scope>
    <source>
        <strain evidence="10 11">T23</strain>
    </source>
</reference>
<evidence type="ECO:0000259" key="8">
    <source>
        <dbReference type="Pfam" id="PF13193"/>
    </source>
</evidence>
<dbReference type="InterPro" id="IPR045851">
    <property type="entry name" value="AMP-bd_C_sf"/>
</dbReference>